<evidence type="ECO:0000256" key="5">
    <source>
        <dbReference type="PIRSR" id="PIRSR000106-3"/>
    </source>
</evidence>
<reference evidence="8 9" key="1">
    <citation type="submission" date="2020-04" db="EMBL/GenBank/DDBJ databases">
        <authorList>
            <person name="Hitch T.C.A."/>
            <person name="Wylensek D."/>
            <person name="Clavel T."/>
        </authorList>
    </citation>
    <scope>NUCLEOTIDE SEQUENCE [LARGE SCALE GENOMIC DNA]</scope>
    <source>
        <strain evidence="8 9">Oil-RF-744-FAT-WT-6-1</strain>
    </source>
</reference>
<dbReference type="SMART" id="SM01274">
    <property type="entry name" value="malic"/>
    <property type="match status" value="1"/>
</dbReference>
<comment type="cofactor">
    <cofactor evidence="5">
        <name>Mg(2+)</name>
        <dbReference type="ChEBI" id="CHEBI:18420"/>
    </cofactor>
    <cofactor evidence="5">
        <name>Mn(2+)</name>
        <dbReference type="ChEBI" id="CHEBI:29035"/>
    </cofactor>
    <text evidence="5">Divalent metal cations. Prefers magnesium or manganese.</text>
</comment>
<dbReference type="InterPro" id="IPR001891">
    <property type="entry name" value="Malic_OxRdtase"/>
</dbReference>
<evidence type="ECO:0000259" key="7">
    <source>
        <dbReference type="SMART" id="SM01274"/>
    </source>
</evidence>
<feature type="binding site" evidence="4">
    <location>
        <position position="315"/>
    </location>
    <ligand>
        <name>(S)-malate</name>
        <dbReference type="ChEBI" id="CHEBI:15589"/>
    </ligand>
</feature>
<evidence type="ECO:0000313" key="9">
    <source>
        <dbReference type="Proteomes" id="UP000591071"/>
    </source>
</evidence>
<dbReference type="RefSeq" id="WP_170087336.1">
    <property type="nucleotide sequence ID" value="NZ_JABAFG010000005.1"/>
</dbReference>
<feature type="binding site" evidence="5">
    <location>
        <position position="133"/>
    </location>
    <ligand>
        <name>a divalent metal cation</name>
        <dbReference type="ChEBI" id="CHEBI:60240"/>
    </ligand>
</feature>
<dbReference type="SUPFAM" id="SSF51735">
    <property type="entry name" value="NAD(P)-binding Rossmann-fold domains"/>
    <property type="match status" value="1"/>
</dbReference>
<proteinExistence type="inferred from homology"/>
<evidence type="ECO:0000256" key="4">
    <source>
        <dbReference type="PIRSR" id="PIRSR000106-2"/>
    </source>
</evidence>
<dbReference type="SUPFAM" id="SSF53223">
    <property type="entry name" value="Aminoacid dehydrogenase-like, N-terminal domain"/>
    <property type="match status" value="1"/>
</dbReference>
<comment type="caution">
    <text evidence="8">The sequence shown here is derived from an EMBL/GenBank/DDBJ whole genome shotgun (WGS) entry which is preliminary data.</text>
</comment>
<dbReference type="InterPro" id="IPR051674">
    <property type="entry name" value="Malate_Decarboxylase"/>
</dbReference>
<keyword evidence="5" id="KW-0479">Metal-binding</keyword>
<protein>
    <submittedName>
        <fullName evidence="8">NADP-dependent malic enzyme</fullName>
    </submittedName>
</protein>
<dbReference type="Gene3D" id="3.40.50.10380">
    <property type="entry name" value="Malic enzyme, N-terminal domain"/>
    <property type="match status" value="1"/>
</dbReference>
<dbReference type="PANTHER" id="PTHR43237">
    <property type="entry name" value="NADP-DEPENDENT MALIC ENZYME"/>
    <property type="match status" value="1"/>
</dbReference>
<feature type="binding site" evidence="4">
    <location>
        <position position="285"/>
    </location>
    <ligand>
        <name>(S)-malate</name>
        <dbReference type="ChEBI" id="CHEBI:15589"/>
    </ligand>
</feature>
<evidence type="ECO:0000256" key="3">
    <source>
        <dbReference type="PIRSR" id="PIRSR000106-1"/>
    </source>
</evidence>
<dbReference type="Pfam" id="PF00390">
    <property type="entry name" value="malic"/>
    <property type="match status" value="1"/>
</dbReference>
<dbReference type="GO" id="GO:0046872">
    <property type="term" value="F:metal ion binding"/>
    <property type="evidence" value="ECO:0007669"/>
    <property type="project" value="UniProtKB-KW"/>
</dbReference>
<dbReference type="GO" id="GO:0016616">
    <property type="term" value="F:oxidoreductase activity, acting on the CH-OH group of donors, NAD or NADP as acceptor"/>
    <property type="evidence" value="ECO:0007669"/>
    <property type="project" value="InterPro"/>
</dbReference>
<dbReference type="Proteomes" id="UP000591071">
    <property type="component" value="Unassembled WGS sequence"/>
</dbReference>
<dbReference type="PANTHER" id="PTHR43237:SF4">
    <property type="entry name" value="NADP-DEPENDENT MALIC ENZYME"/>
    <property type="match status" value="1"/>
</dbReference>
<comment type="similarity">
    <text evidence="1">Belongs to the malic enzymes family.</text>
</comment>
<dbReference type="InterPro" id="IPR036291">
    <property type="entry name" value="NAD(P)-bd_dom_sf"/>
</dbReference>
<feature type="binding site" evidence="4">
    <location>
        <position position="72"/>
    </location>
    <ligand>
        <name>(S)-malate</name>
        <dbReference type="ChEBI" id="CHEBI:15589"/>
    </ligand>
</feature>
<evidence type="ECO:0000256" key="2">
    <source>
        <dbReference type="ARBA" id="ARBA00023002"/>
    </source>
</evidence>
<dbReference type="EMBL" id="JABAFG010000005">
    <property type="protein sequence ID" value="NME27842.1"/>
    <property type="molecule type" value="Genomic_DNA"/>
</dbReference>
<feature type="binding site" evidence="5">
    <location>
        <position position="159"/>
    </location>
    <ligand>
        <name>a divalent metal cation</name>
        <dbReference type="ChEBI" id="CHEBI:60240"/>
    </ligand>
</feature>
<dbReference type="InterPro" id="IPR037062">
    <property type="entry name" value="Malic_N_dom_sf"/>
</dbReference>
<dbReference type="InterPro" id="IPR012301">
    <property type="entry name" value="Malic_N_dom"/>
</dbReference>
<keyword evidence="2" id="KW-0560">Oxidoreductase</keyword>
<dbReference type="InterPro" id="IPR046346">
    <property type="entry name" value="Aminoacid_DH-like_N_sf"/>
</dbReference>
<dbReference type="CDD" id="cd05311">
    <property type="entry name" value="NAD_bind_2_malic_enz"/>
    <property type="match status" value="1"/>
</dbReference>
<feature type="active site" description="Proton acceptor" evidence="3">
    <location>
        <position position="91"/>
    </location>
</feature>
<dbReference type="GO" id="GO:0004470">
    <property type="term" value="F:malic enzyme activity"/>
    <property type="evidence" value="ECO:0007669"/>
    <property type="project" value="InterPro"/>
</dbReference>
<dbReference type="InterPro" id="IPR045213">
    <property type="entry name" value="Malic_NAD-bd_bact_type"/>
</dbReference>
<evidence type="ECO:0000256" key="1">
    <source>
        <dbReference type="ARBA" id="ARBA00008785"/>
    </source>
</evidence>
<organism evidence="8 9">
    <name type="scientific">Megasphaera hexanoica</name>
    <dbReference type="NCBI Taxonomy" id="1675036"/>
    <lineage>
        <taxon>Bacteria</taxon>
        <taxon>Bacillati</taxon>
        <taxon>Bacillota</taxon>
        <taxon>Negativicutes</taxon>
        <taxon>Veillonellales</taxon>
        <taxon>Veillonellaceae</taxon>
        <taxon>Megasphaera</taxon>
    </lineage>
</organism>
<dbReference type="Pfam" id="PF03949">
    <property type="entry name" value="Malic_M"/>
    <property type="match status" value="1"/>
</dbReference>
<dbReference type="PIRSF" id="PIRSF000106">
    <property type="entry name" value="ME"/>
    <property type="match status" value="1"/>
</dbReference>
<feature type="active site" description="Proton donor" evidence="3">
    <location>
        <position position="36"/>
    </location>
</feature>
<dbReference type="GO" id="GO:0051287">
    <property type="term" value="F:NAD binding"/>
    <property type="evidence" value="ECO:0007669"/>
    <property type="project" value="InterPro"/>
</dbReference>
<gene>
    <name evidence="8" type="ORF">HF872_04285</name>
</gene>
<feature type="binding site" evidence="5">
    <location>
        <position position="134"/>
    </location>
    <ligand>
        <name>a divalent metal cation</name>
        <dbReference type="ChEBI" id="CHEBI:60240"/>
    </ligand>
</feature>
<dbReference type="InterPro" id="IPR012302">
    <property type="entry name" value="Malic_NAD-bd"/>
</dbReference>
<evidence type="ECO:0000259" key="6">
    <source>
        <dbReference type="SMART" id="SM00919"/>
    </source>
</evidence>
<dbReference type="SMART" id="SM00919">
    <property type="entry name" value="Malic_M"/>
    <property type="match status" value="1"/>
</dbReference>
<dbReference type="AlphaFoldDB" id="A0A848BQ32"/>
<accession>A0A848BQ32</accession>
<name>A0A848BQ32_9FIRM</name>
<evidence type="ECO:0000313" key="8">
    <source>
        <dbReference type="EMBL" id="NME27842.1"/>
    </source>
</evidence>
<feature type="domain" description="Malic enzyme NAD-binding" evidence="6">
    <location>
        <begin position="160"/>
        <end position="383"/>
    </location>
</feature>
<dbReference type="Gene3D" id="3.40.50.720">
    <property type="entry name" value="NAD(P)-binding Rossmann-like Domain"/>
    <property type="match status" value="1"/>
</dbReference>
<sequence>MNFDEAAMKVRRGKKGIIETMPRAVLKTRNDLSTLYTPGVAQPCREIVKDKDLSFDLTCRGNMIAVVSDGTRVLGLGDIGPEAAMPVMEGKSVLFKVFGGVNAVPICLDTKDPKKFIETVKLLQPSFAGINLEDIASPKCYEIENTLKKEMDIPVFHDDQHGTAIAALSGAIGAFRCVGKDLKTAKIVINGAGAAGASIGRLLVRAGAQNVTMVDRCGALYEGMDGLNPVQAELAAVTNRDKVQGTLADVVKGADMLLGVSAPHIFTKEIIQSMNHDAIVFAMANPIPETDYDSAKAAGARVVGTGRSDSPNQINNVLVFPGIFRGALAVRARHINEDMKVAAAYAIAGLISDDELTDEYVIPDAFDQRVAPAVAAAVAKAAMETGSARIQRDPEDIRHEAAEQIAALHDMIDKLHG</sequence>
<feature type="domain" description="Malic enzyme N-terminal" evidence="7">
    <location>
        <begin position="15"/>
        <end position="148"/>
    </location>
</feature>